<evidence type="ECO:0000313" key="1">
    <source>
        <dbReference type="EMBL" id="VTM58679.1"/>
    </source>
</evidence>
<name>A0A4P0YE31_KLEPN</name>
<accession>A0A4P0YE31</accession>
<reference evidence="1" key="1">
    <citation type="submission" date="2019-04" db="EMBL/GenBank/DDBJ databases">
        <authorList>
            <consortium name="Pathogen Informatics"/>
        </authorList>
    </citation>
    <scope>NUCLEOTIDE SEQUENCE</scope>
    <source>
        <strain evidence="1">NCTC9183</strain>
    </source>
</reference>
<dbReference type="Gene3D" id="3.40.1570.10">
    <property type="entry name" value="HemS/ChuS/ChuX like domains"/>
    <property type="match status" value="1"/>
</dbReference>
<dbReference type="Proteomes" id="UP000507695">
    <property type="component" value="Unassembled WGS sequence"/>
</dbReference>
<gene>
    <name evidence="1" type="primary">hemS_1</name>
    <name evidence="1" type="ORF">NCTC9183_05665</name>
</gene>
<protein>
    <submittedName>
        <fullName evidence="1">Hemin transport protein HmuS</fullName>
    </submittedName>
</protein>
<dbReference type="AlphaFoldDB" id="A0A4P0YE31"/>
<sequence length="78" mass="8598">MPNAHPDLWQRYQATKAASTAKYARDIAAEMGISEAELTAARLGHDAVRLSDDARALIAALERVGRNQMHLPQRVCRA</sequence>
<dbReference type="EMBL" id="CABDVL010000003">
    <property type="protein sequence ID" value="VTM58679.1"/>
    <property type="molecule type" value="Genomic_DNA"/>
</dbReference>
<organism evidence="1">
    <name type="scientific">Klebsiella pneumoniae</name>
    <dbReference type="NCBI Taxonomy" id="573"/>
    <lineage>
        <taxon>Bacteria</taxon>
        <taxon>Pseudomonadati</taxon>
        <taxon>Pseudomonadota</taxon>
        <taxon>Gammaproteobacteria</taxon>
        <taxon>Enterobacterales</taxon>
        <taxon>Enterobacteriaceae</taxon>
        <taxon>Klebsiella/Raoultella group</taxon>
        <taxon>Klebsiella</taxon>
        <taxon>Klebsiella pneumoniae complex</taxon>
    </lineage>
</organism>
<dbReference type="SUPFAM" id="SSF144064">
    <property type="entry name" value="Heme iron utilization protein-like"/>
    <property type="match status" value="1"/>
</dbReference>
<proteinExistence type="predicted"/>
<dbReference type="InterPro" id="IPR053733">
    <property type="entry name" value="Heme_Transport_Util_sf"/>
</dbReference>